<evidence type="ECO:0000313" key="4">
    <source>
        <dbReference type="Proteomes" id="UP000653305"/>
    </source>
</evidence>
<dbReference type="InterPro" id="IPR053772">
    <property type="entry name" value="At1g61320/At1g61330-like"/>
</dbReference>
<gene>
    <name evidence="3" type="ORF">PHJA_000499300</name>
</gene>
<dbReference type="AlphaFoldDB" id="A0A830BE62"/>
<dbReference type="PANTHER" id="PTHR34145">
    <property type="entry name" value="OS02G0105600 PROTEIN"/>
    <property type="match status" value="1"/>
</dbReference>
<dbReference type="InterPro" id="IPR036047">
    <property type="entry name" value="F-box-like_dom_sf"/>
</dbReference>
<dbReference type="OrthoDB" id="912614at2759"/>
<accession>A0A830BE62</accession>
<organism evidence="3 4">
    <name type="scientific">Phtheirospermum japonicum</name>
    <dbReference type="NCBI Taxonomy" id="374723"/>
    <lineage>
        <taxon>Eukaryota</taxon>
        <taxon>Viridiplantae</taxon>
        <taxon>Streptophyta</taxon>
        <taxon>Embryophyta</taxon>
        <taxon>Tracheophyta</taxon>
        <taxon>Spermatophyta</taxon>
        <taxon>Magnoliopsida</taxon>
        <taxon>eudicotyledons</taxon>
        <taxon>Gunneridae</taxon>
        <taxon>Pentapetalae</taxon>
        <taxon>asterids</taxon>
        <taxon>lamiids</taxon>
        <taxon>Lamiales</taxon>
        <taxon>Orobanchaceae</taxon>
        <taxon>Orobanchaceae incertae sedis</taxon>
        <taxon>Phtheirospermum</taxon>
    </lineage>
</organism>
<dbReference type="EMBL" id="BMAC01000065">
    <property type="protein sequence ID" value="GFP83559.1"/>
    <property type="molecule type" value="Genomic_DNA"/>
</dbReference>
<dbReference type="InterPro" id="IPR055357">
    <property type="entry name" value="LRR_At1g61320_AtMIF1"/>
</dbReference>
<feature type="non-terminal residue" evidence="3">
    <location>
        <position position="1"/>
    </location>
</feature>
<dbReference type="Pfam" id="PF23622">
    <property type="entry name" value="LRR_At1g61320_AtMIF1"/>
    <property type="match status" value="1"/>
</dbReference>
<protein>
    <submittedName>
        <fullName evidence="3">Putative F-box/LRR-repeat protein at5g02700</fullName>
    </submittedName>
</protein>
<dbReference type="Pfam" id="PF00646">
    <property type="entry name" value="F-box"/>
    <property type="match status" value="1"/>
</dbReference>
<keyword evidence="4" id="KW-1185">Reference proteome</keyword>
<evidence type="ECO:0000259" key="2">
    <source>
        <dbReference type="Pfam" id="PF23622"/>
    </source>
</evidence>
<comment type="caution">
    <text evidence="3">The sequence shown here is derived from an EMBL/GenBank/DDBJ whole genome shotgun (WGS) entry which is preliminary data.</text>
</comment>
<name>A0A830BE62_9LAMI</name>
<dbReference type="Gene3D" id="3.80.10.10">
    <property type="entry name" value="Ribonuclease Inhibitor"/>
    <property type="match status" value="1"/>
</dbReference>
<dbReference type="InterPro" id="IPR032675">
    <property type="entry name" value="LRR_dom_sf"/>
</dbReference>
<reference evidence="3" key="1">
    <citation type="submission" date="2020-07" db="EMBL/GenBank/DDBJ databases">
        <title>Ethylene signaling mediates host invasion by parasitic plants.</title>
        <authorList>
            <person name="Yoshida S."/>
        </authorList>
    </citation>
    <scope>NUCLEOTIDE SEQUENCE</scope>
    <source>
        <strain evidence="3">Okayama</strain>
    </source>
</reference>
<dbReference type="PANTHER" id="PTHR34145:SF68">
    <property type="entry name" value="FBD DOMAIN-CONTAINING PROTEIN"/>
    <property type="match status" value="1"/>
</dbReference>
<dbReference type="SUPFAM" id="SSF81383">
    <property type="entry name" value="F-box domain"/>
    <property type="match status" value="1"/>
</dbReference>
<dbReference type="Proteomes" id="UP000653305">
    <property type="component" value="Unassembled WGS sequence"/>
</dbReference>
<dbReference type="SUPFAM" id="SSF52047">
    <property type="entry name" value="RNI-like"/>
    <property type="match status" value="1"/>
</dbReference>
<proteinExistence type="predicted"/>
<feature type="domain" description="At1g61320/AtMIF1 LRR" evidence="2">
    <location>
        <begin position="165"/>
        <end position="342"/>
    </location>
</feature>
<evidence type="ECO:0000313" key="3">
    <source>
        <dbReference type="EMBL" id="GFP83559.1"/>
    </source>
</evidence>
<dbReference type="InterPro" id="IPR001810">
    <property type="entry name" value="F-box_dom"/>
</dbReference>
<sequence>LQCQVQHSSIDRISTLSDEILLFILSLLTLEDAAKTSILSRRWRHLWSFTPTLDFDVKTSSVPLSMSFTGALERALEDQRRNYVRWVDSVIMSHKAYTVEKFRLFFNLTKLHQQRIDEWLRHALARKVRTLELDLTNDCCRKGHEYYQCYTFPYELLRDDSVDFKFLEKLCTHYVNVKCEAVEFFLRNCPRLEHLSICRSGDLKTLKIIRPFPALKRVEISLCHALESFEIRDAGVVYLKYEGKKIRPFVLENVSLLTQLCIEGSLTYSMADVLSLFSSLLPQLEYLRIFNDIGSFSMEESELFYSGAKLTNLKELVVKYWAGSEHSWLPLANFIRAAPYLDFSKLLHCKLFLIYLILTFLQFLS</sequence>
<feature type="domain" description="F-box" evidence="1">
    <location>
        <begin position="13"/>
        <end position="48"/>
    </location>
</feature>
<evidence type="ECO:0000259" key="1">
    <source>
        <dbReference type="Pfam" id="PF00646"/>
    </source>
</evidence>
<dbReference type="Gene3D" id="1.20.1280.50">
    <property type="match status" value="1"/>
</dbReference>